<keyword evidence="9 12" id="KW-1133">Transmembrane helix</keyword>
<feature type="domain" description="RWD" evidence="15">
    <location>
        <begin position="1006"/>
        <end position="1104"/>
    </location>
</feature>
<dbReference type="EC" id="3.6.4.13" evidence="18"/>
<feature type="compositionally biased region" description="Low complexity" evidence="11">
    <location>
        <begin position="601"/>
        <end position="615"/>
    </location>
</feature>
<feature type="region of interest" description="Disordered" evidence="11">
    <location>
        <begin position="1"/>
        <end position="25"/>
    </location>
</feature>
<dbReference type="SUPFAM" id="SSF52540">
    <property type="entry name" value="P-loop containing nucleoside triphosphate hydrolases"/>
    <property type="match status" value="1"/>
</dbReference>
<keyword evidence="19" id="KW-1185">Reference proteome</keyword>
<dbReference type="InterPro" id="IPR009060">
    <property type="entry name" value="UBA-like_sf"/>
</dbReference>
<comment type="caution">
    <text evidence="18">The sequence shown here is derived from an EMBL/GenBank/DDBJ whole genome shotgun (WGS) entry which is preliminary data.</text>
</comment>
<dbReference type="PROSITE" id="PS00690">
    <property type="entry name" value="DEAH_ATP_HELICASE"/>
    <property type="match status" value="1"/>
</dbReference>
<dbReference type="InterPro" id="IPR027417">
    <property type="entry name" value="P-loop_NTPase"/>
</dbReference>
<dbReference type="InterPro" id="IPR007502">
    <property type="entry name" value="Helicase-assoc_dom"/>
</dbReference>
<dbReference type="SUPFAM" id="SSF54768">
    <property type="entry name" value="dsRNA-binding domain-like"/>
    <property type="match status" value="1"/>
</dbReference>
<evidence type="ECO:0000313" key="18">
    <source>
        <dbReference type="EMBL" id="KAK5947372.1"/>
    </source>
</evidence>
<feature type="transmembrane region" description="Helical" evidence="12">
    <location>
        <begin position="411"/>
        <end position="427"/>
    </location>
</feature>
<comment type="subcellular location">
    <subcellularLocation>
        <location evidence="1">Membrane</location>
        <topology evidence="1">Multi-pass membrane protein</topology>
    </subcellularLocation>
</comment>
<evidence type="ECO:0000256" key="11">
    <source>
        <dbReference type="SAM" id="MobiDB-lite"/>
    </source>
</evidence>
<evidence type="ECO:0000256" key="7">
    <source>
        <dbReference type="ARBA" id="ARBA00022806"/>
    </source>
</evidence>
<dbReference type="InterPro" id="IPR036259">
    <property type="entry name" value="MFS_trans_sf"/>
</dbReference>
<dbReference type="InterPro" id="IPR014001">
    <property type="entry name" value="Helicase_ATP-bd"/>
</dbReference>
<keyword evidence="4 12" id="KW-0812">Transmembrane</keyword>
<evidence type="ECO:0000256" key="3">
    <source>
        <dbReference type="ARBA" id="ARBA00022448"/>
    </source>
</evidence>
<comment type="similarity">
    <text evidence="2">Belongs to the major facilitator superfamily. Sugar transporter (TC 2.A.1.1) family.</text>
</comment>
<dbReference type="InterPro" id="IPR002464">
    <property type="entry name" value="DNA/RNA_helicase_DEAH_CS"/>
</dbReference>
<dbReference type="PANTHER" id="PTHR18934">
    <property type="entry name" value="ATP-DEPENDENT RNA HELICASE"/>
    <property type="match status" value="1"/>
</dbReference>
<dbReference type="SUPFAM" id="SSF46934">
    <property type="entry name" value="UBA-like"/>
    <property type="match status" value="2"/>
</dbReference>
<dbReference type="GeneID" id="89994971"/>
<evidence type="ECO:0000259" key="13">
    <source>
        <dbReference type="PROSITE" id="PS50030"/>
    </source>
</evidence>
<evidence type="ECO:0000259" key="17">
    <source>
        <dbReference type="PROSITE" id="PS51194"/>
    </source>
</evidence>
<feature type="transmembrane region" description="Helical" evidence="12">
    <location>
        <begin position="505"/>
        <end position="526"/>
    </location>
</feature>
<evidence type="ECO:0000256" key="9">
    <source>
        <dbReference type="ARBA" id="ARBA00022989"/>
    </source>
</evidence>
<dbReference type="Proteomes" id="UP001334248">
    <property type="component" value="Unassembled WGS sequence"/>
</dbReference>
<proteinExistence type="inferred from homology"/>
<dbReference type="Pfam" id="PF24385">
    <property type="entry name" value="DSRM_DHX29"/>
    <property type="match status" value="1"/>
</dbReference>
<evidence type="ECO:0000259" key="16">
    <source>
        <dbReference type="PROSITE" id="PS51192"/>
    </source>
</evidence>
<feature type="region of interest" description="Disordered" evidence="11">
    <location>
        <begin position="582"/>
        <end position="662"/>
    </location>
</feature>
<name>A0ABR0S3E3_9EURO</name>
<evidence type="ECO:0000256" key="12">
    <source>
        <dbReference type="SAM" id="Phobius"/>
    </source>
</evidence>
<evidence type="ECO:0000313" key="19">
    <source>
        <dbReference type="Proteomes" id="UP001334248"/>
    </source>
</evidence>
<dbReference type="CDD" id="cd17917">
    <property type="entry name" value="DEXHc_RHA-like"/>
    <property type="match status" value="1"/>
</dbReference>
<dbReference type="PROSITE" id="PS51192">
    <property type="entry name" value="HELICASE_ATP_BIND_1"/>
    <property type="match status" value="1"/>
</dbReference>
<dbReference type="PANTHER" id="PTHR18934:SF267">
    <property type="entry name" value="ATP-DEPENDENT RNA HELICASE YLR419W-RELATED"/>
    <property type="match status" value="1"/>
</dbReference>
<evidence type="ECO:0000256" key="6">
    <source>
        <dbReference type="ARBA" id="ARBA00022801"/>
    </source>
</evidence>
<dbReference type="SMART" id="SM00165">
    <property type="entry name" value="UBA"/>
    <property type="match status" value="2"/>
</dbReference>
<dbReference type="PROSITE" id="PS51194">
    <property type="entry name" value="HELICASE_CTER"/>
    <property type="match status" value="1"/>
</dbReference>
<dbReference type="SUPFAM" id="SSF103473">
    <property type="entry name" value="MFS general substrate transporter"/>
    <property type="match status" value="1"/>
</dbReference>
<dbReference type="InterPro" id="IPR003663">
    <property type="entry name" value="Sugar/inositol_transpt"/>
</dbReference>
<keyword evidence="10 12" id="KW-0472">Membrane</keyword>
<dbReference type="InterPro" id="IPR056328">
    <property type="entry name" value="DSRM_DHX29"/>
</dbReference>
<feature type="domain" description="Helicase ATP-binding" evidence="16">
    <location>
        <begin position="1186"/>
        <end position="1357"/>
    </location>
</feature>
<dbReference type="InterPro" id="IPR020846">
    <property type="entry name" value="MFS_dom"/>
</dbReference>
<accession>A0ABR0S3E3</accession>
<dbReference type="SUPFAM" id="SSF54495">
    <property type="entry name" value="UBC-like"/>
    <property type="match status" value="1"/>
</dbReference>
<feature type="transmembrane region" description="Helical" evidence="12">
    <location>
        <begin position="380"/>
        <end position="399"/>
    </location>
</feature>
<dbReference type="PROSITE" id="PS50850">
    <property type="entry name" value="MFS"/>
    <property type="match status" value="1"/>
</dbReference>
<dbReference type="CDD" id="cd23827">
    <property type="entry name" value="RWD_YLR419W-like"/>
    <property type="match status" value="1"/>
</dbReference>
<dbReference type="PROSITE" id="PS50908">
    <property type="entry name" value="RWD"/>
    <property type="match status" value="1"/>
</dbReference>
<evidence type="ECO:0000259" key="14">
    <source>
        <dbReference type="PROSITE" id="PS50850"/>
    </source>
</evidence>
<reference evidence="18 19" key="1">
    <citation type="journal article" date="2023" name="Res Sq">
        <title>Genomic and morphological characterization of Knufia obscura isolated from the Mars 2020 spacecraft assembly facility.</title>
        <authorList>
            <person name="Chander A.M."/>
            <person name="Teixeira M.M."/>
            <person name="Singh N.K."/>
            <person name="Williams M.P."/>
            <person name="Parker C.W."/>
            <person name="Leo P."/>
            <person name="Stajich J.E."/>
            <person name="Torok T."/>
            <person name="Tighe S."/>
            <person name="Mason C.E."/>
            <person name="Venkateswaran K."/>
        </authorList>
    </citation>
    <scope>NUCLEOTIDE SEQUENCE [LARGE SCALE GENOMIC DNA]</scope>
    <source>
        <strain evidence="18 19">CCFEE 5817</strain>
    </source>
</reference>
<dbReference type="Pfam" id="PF05773">
    <property type="entry name" value="RWD"/>
    <property type="match status" value="1"/>
</dbReference>
<dbReference type="NCBIfam" id="TIGR00879">
    <property type="entry name" value="SP"/>
    <property type="match status" value="1"/>
</dbReference>
<feature type="region of interest" description="Disordered" evidence="11">
    <location>
        <begin position="1809"/>
        <end position="1836"/>
    </location>
</feature>
<feature type="transmembrane region" description="Helical" evidence="12">
    <location>
        <begin position="250"/>
        <end position="273"/>
    </location>
</feature>
<evidence type="ECO:0000256" key="2">
    <source>
        <dbReference type="ARBA" id="ARBA00010992"/>
    </source>
</evidence>
<dbReference type="GO" id="GO:0003724">
    <property type="term" value="F:RNA helicase activity"/>
    <property type="evidence" value="ECO:0007669"/>
    <property type="project" value="UniProtKB-EC"/>
</dbReference>
<dbReference type="RefSeq" id="XP_064735462.1">
    <property type="nucleotide sequence ID" value="XM_064869965.1"/>
</dbReference>
<keyword evidence="7 18" id="KW-0347">Helicase</keyword>
<dbReference type="InterPro" id="IPR006575">
    <property type="entry name" value="RWD_dom"/>
</dbReference>
<evidence type="ECO:0000256" key="4">
    <source>
        <dbReference type="ARBA" id="ARBA00022692"/>
    </source>
</evidence>
<dbReference type="Gene3D" id="3.30.160.20">
    <property type="match status" value="1"/>
</dbReference>
<dbReference type="SMART" id="SM00487">
    <property type="entry name" value="DEXDc"/>
    <property type="match status" value="1"/>
</dbReference>
<feature type="transmembrane region" description="Helical" evidence="12">
    <location>
        <begin position="187"/>
        <end position="209"/>
    </location>
</feature>
<dbReference type="Pfam" id="PF00270">
    <property type="entry name" value="DEAD"/>
    <property type="match status" value="1"/>
</dbReference>
<evidence type="ECO:0000259" key="15">
    <source>
        <dbReference type="PROSITE" id="PS50908"/>
    </source>
</evidence>
<feature type="transmembrane region" description="Helical" evidence="12">
    <location>
        <begin position="163"/>
        <end position="181"/>
    </location>
</feature>
<dbReference type="Pfam" id="PF00083">
    <property type="entry name" value="Sugar_tr"/>
    <property type="match status" value="1"/>
</dbReference>
<dbReference type="SMART" id="SM00847">
    <property type="entry name" value="HA2"/>
    <property type="match status" value="1"/>
</dbReference>
<feature type="transmembrane region" description="Helical" evidence="12">
    <location>
        <begin position="221"/>
        <end position="244"/>
    </location>
</feature>
<evidence type="ECO:0000256" key="10">
    <source>
        <dbReference type="ARBA" id="ARBA00023136"/>
    </source>
</evidence>
<dbReference type="InterPro" id="IPR005828">
    <property type="entry name" value="MFS_sugar_transport-like"/>
</dbReference>
<gene>
    <name evidence="18" type="primary">ucp12</name>
    <name evidence="18" type="ORF">PMZ80_001522</name>
</gene>
<feature type="compositionally biased region" description="Polar residues" evidence="11">
    <location>
        <begin position="1809"/>
        <end position="1818"/>
    </location>
</feature>
<keyword evidence="3" id="KW-0813">Transport</keyword>
<dbReference type="CDD" id="cd18791">
    <property type="entry name" value="SF2_C_RHA"/>
    <property type="match status" value="1"/>
</dbReference>
<dbReference type="InterPro" id="IPR001650">
    <property type="entry name" value="Helicase_C-like"/>
</dbReference>
<protein>
    <submittedName>
        <fullName evidence="18">ATP-dependent RNA helicase ucp12</fullName>
        <ecNumber evidence="18">3.6.4.13</ecNumber>
    </submittedName>
</protein>
<dbReference type="InterPro" id="IPR016135">
    <property type="entry name" value="UBQ-conjugating_enzyme/RWD"/>
</dbReference>
<feature type="compositionally biased region" description="Polar residues" evidence="11">
    <location>
        <begin position="16"/>
        <end position="25"/>
    </location>
</feature>
<dbReference type="SMART" id="SM00490">
    <property type="entry name" value="HELICc"/>
    <property type="match status" value="1"/>
</dbReference>
<feature type="transmembrane region" description="Helical" evidence="12">
    <location>
        <begin position="344"/>
        <end position="368"/>
    </location>
</feature>
<dbReference type="Pfam" id="PF21010">
    <property type="entry name" value="HA2_C"/>
    <property type="match status" value="1"/>
</dbReference>
<feature type="compositionally biased region" description="Low complexity" evidence="11">
    <location>
        <begin position="1819"/>
        <end position="1836"/>
    </location>
</feature>
<dbReference type="Gene3D" id="1.20.120.1080">
    <property type="match status" value="1"/>
</dbReference>
<dbReference type="InterPro" id="IPR005829">
    <property type="entry name" value="Sugar_transporter_CS"/>
</dbReference>
<evidence type="ECO:0000256" key="5">
    <source>
        <dbReference type="ARBA" id="ARBA00022741"/>
    </source>
</evidence>
<feature type="compositionally biased region" description="Basic and acidic residues" evidence="11">
    <location>
        <begin position="621"/>
        <end position="632"/>
    </location>
</feature>
<organism evidence="18 19">
    <name type="scientific">Knufia obscura</name>
    <dbReference type="NCBI Taxonomy" id="1635080"/>
    <lineage>
        <taxon>Eukaryota</taxon>
        <taxon>Fungi</taxon>
        <taxon>Dikarya</taxon>
        <taxon>Ascomycota</taxon>
        <taxon>Pezizomycotina</taxon>
        <taxon>Eurotiomycetes</taxon>
        <taxon>Chaetothyriomycetidae</taxon>
        <taxon>Chaetothyriales</taxon>
        <taxon>Trichomeriaceae</taxon>
        <taxon>Knufia</taxon>
    </lineage>
</organism>
<keyword evidence="5" id="KW-0547">Nucleotide-binding</keyword>
<dbReference type="Gene3D" id="3.10.110.10">
    <property type="entry name" value="Ubiquitin Conjugating Enzyme"/>
    <property type="match status" value="1"/>
</dbReference>
<feature type="transmembrane region" description="Helical" evidence="12">
    <location>
        <begin position="439"/>
        <end position="462"/>
    </location>
</feature>
<dbReference type="GO" id="GO:0016787">
    <property type="term" value="F:hydrolase activity"/>
    <property type="evidence" value="ECO:0007669"/>
    <property type="project" value="UniProtKB-KW"/>
</dbReference>
<evidence type="ECO:0000256" key="1">
    <source>
        <dbReference type="ARBA" id="ARBA00004141"/>
    </source>
</evidence>
<keyword evidence="6 18" id="KW-0378">Hydrolase</keyword>
<dbReference type="CDD" id="cd00048">
    <property type="entry name" value="DSRM_SF"/>
    <property type="match status" value="1"/>
</dbReference>
<dbReference type="EMBL" id="JAVHJV010000001">
    <property type="protein sequence ID" value="KAK5947372.1"/>
    <property type="molecule type" value="Genomic_DNA"/>
</dbReference>
<dbReference type="InterPro" id="IPR011545">
    <property type="entry name" value="DEAD/DEAH_box_helicase_dom"/>
</dbReference>
<dbReference type="PROSITE" id="PS00217">
    <property type="entry name" value="SUGAR_TRANSPORT_2"/>
    <property type="match status" value="1"/>
</dbReference>
<dbReference type="Gene3D" id="1.20.1250.20">
    <property type="entry name" value="MFS general substrate transporter like domains"/>
    <property type="match status" value="1"/>
</dbReference>
<feature type="domain" description="UBA" evidence="13">
    <location>
        <begin position="877"/>
        <end position="919"/>
    </location>
</feature>
<dbReference type="Pfam" id="PF00271">
    <property type="entry name" value="Helicase_C"/>
    <property type="match status" value="1"/>
</dbReference>
<dbReference type="PROSITE" id="PS50030">
    <property type="entry name" value="UBA"/>
    <property type="match status" value="2"/>
</dbReference>
<keyword evidence="8" id="KW-0067">ATP-binding</keyword>
<dbReference type="InterPro" id="IPR015940">
    <property type="entry name" value="UBA"/>
</dbReference>
<feature type="domain" description="Major facilitator superfamily (MFS) profile" evidence="14">
    <location>
        <begin position="86"/>
        <end position="532"/>
    </location>
</feature>
<feature type="domain" description="Helicase C-terminal" evidence="17">
    <location>
        <begin position="1406"/>
        <end position="1576"/>
    </location>
</feature>
<sequence>MTHPNTRTTDGENFPANDTITTHGHNQTHTVNATEYTQINSAIASGIAHNVSDFMTLVAEANTANDREKGMKLRDASRIYPKAIAWSMVLSSALIMEGYDTAATGSFNAYPSWLAKFGVRARDGSLNIPASWQNGIGAATNCGEIIGLQIAGFLNERVGYRHTLIAALVSLCGFIFIPFFAESLGVFLVGQLFQGISWGVFQTMTTAYAAEVCPVPLRHYLTAYVNLCWIIGQFISAGVLRGLVNRTDQWVYRIPFALQWMWPIPIMVGTWLAPESPWWCVRKGDHARARWSLKRLARKVGFDQRDEDRALALMIYTNEMEKQVAEGTRYWDCFRGVEGRRTEIVCMTWIAQTLSGTVVGGMSSYFYVKAGISTADAYSLSWGETAIGAAGTIGSWFVLDRIGRKTLMCRGLCVMFVLLLVAGGMGIPSNPTTATSWTAGSMVLLLSAVADFSVGPVVYTIVSEIPSTRLRAKSIVLARNAYNIINLAFVNVVSYRQFNSGAWNWGPKACFFWAGINLFMNLYLYFRLPETKGRTYAELDILFANRISARKFASTKIQTLTAGTEMAQLEQAEAIVEQAKQDDEHVEHMSNRVNAAQMPPKKGQSSKGAGGKNKSVLGLDEGSHIVFEDDNKKGKKGGNSKQNQAPPLESSGPPKPTAKQIIGGASWTGKLPVNLLSEHCQRQKWNKPDYSMRQAPGRDGHEKMYRSEVTLSKTDPKTREVITLPTFRTPKELVSVSEEPSALEARHFAAAYALFRISSMKNLSMALPPKYRDLWKGEFQQFKKEDEKEGRGWLYDADPFASEQKRKEIHVAMDKREAEKVKKAEAVAKNPSLALQQMPRSKQWENAPKIEMGAKIRTEVEKLVRNNGIWNPYGLKPSKQECEHIIKTLASKGFRRSHIEEALRYCKDEEEVLEWLLIHVPEDDLPGFALPGNYSAGVSLASGDMVLEAKVKRLAAAGYPRDFCAQALRMSEGHEHQAAFWLQSTLQPSTDGNLNDDIDSSIEWDSEQMTLESIYADRYSSSSKHESSISLELGKESSAAVRFIIPEKGYPYELPAILITSTKMPAYIRLSATKQALQFAETNFKGEPMVYNICGWLEDNLHSIIDSPMSLTELHMSEKPTTNDVAELATNPMGKLPMRSRRSKNDPRSNQDILLAWNDRQASPQQQKMLDGQRKLPAWQKQEEILQAIGSHRITIVTGETGSGKSTQVVQFVLDEAVQASRGSSANILCTQPRRFAALSLADRVSSERCSTVGEEVGYIIRGESRTSLTTKVTFMTTGVLLRRLQTSASMEEALEGISHIFIDEVHERSLDTDFLLALLKDSLKASPSVSIVLMSATLDKDIFMTYFGGPGKVAHVHIEGRTFPVSDHYLEEVLQITNFSGRSDDDDYSIGKTIASLGSGTNYDLITALVEWIDHELDSASGAILIFLPGTLEIDRTIRALSSIPNVLAYPLHASLLPAEQRKVFPPAPAGRRKVIAATNVAETSITIEDVVAVIDTGKVKETRYDTGNNVVHLEEVWASQAACKQRRGRAGRVRAGECYKLFTKNVEDKMAPKPLPEIQRVPLEQLCLSVKATGAERDVVTFLSALITPPEAGAVSIAINMLHLMGALEADQLTALGTYLSMIPADLRCAKLLVFGALFDCLEPCLTAASILTVKDPFVSPRDKRDEADAAKASFSTQHGDLMLSLSAYEEYATLSQELRYKQLQAWCGEKFLSLTTLRDITSTRSQLLDSLKDANLVPLSYRPAKESTKATSPLLLRALISAALQPQIAEIRFPEKKYLQSMSGAKELDLEARTIKYYLPPPTQPITSSNVIPTASSTSTPQSSRPQTPQSFSSNLLKQFNTNRQNLATSLHPPLLPLFHSTPTSFTTGASSATYLSYFSKMATGAASTPSGPKTYIHRLTPLNAYTQLLFGSGGIQIDASIPGGGLLVGEHFKMRGWARIGVLVSRLRRLLDEELRKAVDQPAGARDFSKSEVVRVVKWLVELNGQDR</sequence>
<dbReference type="Gene3D" id="3.40.50.300">
    <property type="entry name" value="P-loop containing nucleotide triphosphate hydrolases"/>
    <property type="match status" value="2"/>
</dbReference>
<evidence type="ECO:0000256" key="8">
    <source>
        <dbReference type="ARBA" id="ARBA00022840"/>
    </source>
</evidence>
<feature type="domain" description="UBA" evidence="13">
    <location>
        <begin position="945"/>
        <end position="985"/>
    </location>
</feature>